<dbReference type="PANTHER" id="PTHR24238">
    <property type="entry name" value="G-PROTEIN COUPLED RECEPTOR"/>
    <property type="match status" value="1"/>
</dbReference>
<evidence type="ECO:0000256" key="1">
    <source>
        <dbReference type="ARBA" id="ARBA00004141"/>
    </source>
</evidence>
<keyword evidence="6 8" id="KW-0675">Receptor</keyword>
<evidence type="ECO:0000256" key="2">
    <source>
        <dbReference type="ARBA" id="ARBA00022692"/>
    </source>
</evidence>
<comment type="caution">
    <text evidence="11">The sequence shown here is derived from an EMBL/GenBank/DDBJ whole genome shotgun (WGS) entry which is preliminary data.</text>
</comment>
<gene>
    <name evidence="11" type="ORF">ACJMK2_012992</name>
</gene>
<dbReference type="InterPro" id="IPR000276">
    <property type="entry name" value="GPCR_Rhodpsn"/>
</dbReference>
<evidence type="ECO:0000256" key="6">
    <source>
        <dbReference type="ARBA" id="ARBA00023170"/>
    </source>
</evidence>
<evidence type="ECO:0000256" key="7">
    <source>
        <dbReference type="ARBA" id="ARBA00023224"/>
    </source>
</evidence>
<protein>
    <recommendedName>
        <fullName evidence="10">G-protein coupled receptors family 1 profile domain-containing protein</fullName>
    </recommendedName>
</protein>
<dbReference type="SUPFAM" id="SSF81321">
    <property type="entry name" value="Family A G protein-coupled receptor-like"/>
    <property type="match status" value="1"/>
</dbReference>
<feature type="transmembrane region" description="Helical" evidence="9">
    <location>
        <begin position="69"/>
        <end position="93"/>
    </location>
</feature>
<evidence type="ECO:0000256" key="9">
    <source>
        <dbReference type="SAM" id="Phobius"/>
    </source>
</evidence>
<keyword evidence="4 8" id="KW-0297">G-protein coupled receptor</keyword>
<keyword evidence="5 9" id="KW-0472">Membrane</keyword>
<evidence type="ECO:0000313" key="12">
    <source>
        <dbReference type="Proteomes" id="UP001634394"/>
    </source>
</evidence>
<dbReference type="PANTHER" id="PTHR24238:SF47">
    <property type="entry name" value="ECDYSTEROIDS_DOPAMINE RECEPTOR-RELATED"/>
    <property type="match status" value="1"/>
</dbReference>
<accession>A0ABD3VB50</accession>
<proteinExistence type="inferred from homology"/>
<feature type="transmembrane region" description="Helical" evidence="9">
    <location>
        <begin position="328"/>
        <end position="350"/>
    </location>
</feature>
<dbReference type="PROSITE" id="PS50262">
    <property type="entry name" value="G_PROTEIN_RECEP_F1_2"/>
    <property type="match status" value="1"/>
</dbReference>
<dbReference type="Pfam" id="PF00001">
    <property type="entry name" value="7tm_1"/>
    <property type="match status" value="1"/>
</dbReference>
<evidence type="ECO:0000256" key="8">
    <source>
        <dbReference type="RuleBase" id="RU000688"/>
    </source>
</evidence>
<keyword evidence="12" id="KW-1185">Reference proteome</keyword>
<organism evidence="11 12">
    <name type="scientific">Sinanodonta woodiana</name>
    <name type="common">Chinese pond mussel</name>
    <name type="synonym">Anodonta woodiana</name>
    <dbReference type="NCBI Taxonomy" id="1069815"/>
    <lineage>
        <taxon>Eukaryota</taxon>
        <taxon>Metazoa</taxon>
        <taxon>Spiralia</taxon>
        <taxon>Lophotrochozoa</taxon>
        <taxon>Mollusca</taxon>
        <taxon>Bivalvia</taxon>
        <taxon>Autobranchia</taxon>
        <taxon>Heteroconchia</taxon>
        <taxon>Palaeoheterodonta</taxon>
        <taxon>Unionida</taxon>
        <taxon>Unionoidea</taxon>
        <taxon>Unionidae</taxon>
        <taxon>Unioninae</taxon>
        <taxon>Sinanodonta</taxon>
    </lineage>
</organism>
<feature type="transmembrane region" description="Helical" evidence="9">
    <location>
        <begin position="197"/>
        <end position="221"/>
    </location>
</feature>
<dbReference type="CDD" id="cd00637">
    <property type="entry name" value="7tm_classA_rhodopsin-like"/>
    <property type="match status" value="1"/>
</dbReference>
<dbReference type="GO" id="GO:0016020">
    <property type="term" value="C:membrane"/>
    <property type="evidence" value="ECO:0007669"/>
    <property type="project" value="UniProtKB-SubCell"/>
</dbReference>
<keyword evidence="2 8" id="KW-0812">Transmembrane</keyword>
<feature type="transmembrane region" description="Helical" evidence="9">
    <location>
        <begin position="147"/>
        <end position="167"/>
    </location>
</feature>
<dbReference type="EMBL" id="JBJQND010000013">
    <property type="protein sequence ID" value="KAL3858401.1"/>
    <property type="molecule type" value="Genomic_DNA"/>
</dbReference>
<evidence type="ECO:0000256" key="4">
    <source>
        <dbReference type="ARBA" id="ARBA00023040"/>
    </source>
</evidence>
<dbReference type="Proteomes" id="UP001634394">
    <property type="component" value="Unassembled WGS sequence"/>
</dbReference>
<feature type="transmembrane region" description="Helical" evidence="9">
    <location>
        <begin position="32"/>
        <end position="57"/>
    </location>
</feature>
<evidence type="ECO:0000313" key="11">
    <source>
        <dbReference type="EMBL" id="KAL3858401.1"/>
    </source>
</evidence>
<keyword evidence="3 9" id="KW-1133">Transmembrane helix</keyword>
<evidence type="ECO:0000256" key="5">
    <source>
        <dbReference type="ARBA" id="ARBA00023136"/>
    </source>
</evidence>
<dbReference type="PROSITE" id="PS00237">
    <property type="entry name" value="G_PROTEIN_RECEP_F1_1"/>
    <property type="match status" value="1"/>
</dbReference>
<dbReference type="PRINTS" id="PR00237">
    <property type="entry name" value="GPCRRHODOPSN"/>
</dbReference>
<keyword evidence="7 8" id="KW-0807">Transducer</keyword>
<feature type="domain" description="G-protein coupled receptors family 1 profile" evidence="10">
    <location>
        <begin position="48"/>
        <end position="386"/>
    </location>
</feature>
<feature type="transmembrane region" description="Helical" evidence="9">
    <location>
        <begin position="105"/>
        <end position="126"/>
    </location>
</feature>
<dbReference type="GO" id="GO:0004930">
    <property type="term" value="F:G protein-coupled receptor activity"/>
    <property type="evidence" value="ECO:0007669"/>
    <property type="project" value="UniProtKB-KW"/>
</dbReference>
<comment type="similarity">
    <text evidence="8">Belongs to the G-protein coupled receptor 1 family.</text>
</comment>
<comment type="subcellular location">
    <subcellularLocation>
        <location evidence="1">Membrane</location>
        <topology evidence="1">Multi-pass membrane protein</topology>
    </subcellularLocation>
</comment>
<dbReference type="Gene3D" id="1.20.1070.10">
    <property type="entry name" value="Rhodopsin 7-helix transmembrane proteins"/>
    <property type="match status" value="1"/>
</dbReference>
<dbReference type="InterPro" id="IPR017452">
    <property type="entry name" value="GPCR_Rhodpsn_7TM"/>
</dbReference>
<evidence type="ECO:0000256" key="3">
    <source>
        <dbReference type="ARBA" id="ARBA00022989"/>
    </source>
</evidence>
<evidence type="ECO:0000259" key="10">
    <source>
        <dbReference type="PROSITE" id="PS50262"/>
    </source>
</evidence>
<reference evidence="11 12" key="1">
    <citation type="submission" date="2024-11" db="EMBL/GenBank/DDBJ databases">
        <title>Chromosome-level genome assembly of the freshwater bivalve Anodonta woodiana.</title>
        <authorList>
            <person name="Chen X."/>
        </authorList>
    </citation>
    <scope>NUCLEOTIDE SEQUENCE [LARGE SCALE GENOMIC DNA]</scope>
    <source>
        <strain evidence="11">MN2024</strain>
        <tissue evidence="11">Gills</tissue>
    </source>
</reference>
<feature type="transmembrane region" description="Helical" evidence="9">
    <location>
        <begin position="370"/>
        <end position="389"/>
    </location>
</feature>
<sequence>MESTYGNVSISAEDNQDLQIEILNNEKALQNIGGIIFVSLMLLAGISGNSIAMFVYLRKFKPSTHRTFIVTLEILDLVTCYVLMPIVVLALRYPIMRENIGSCKVLYFVLYFMAIGSSIILVTIAAERYRKICVPHGRQMSERMSKYICVLDLIIGMLLSWPVAVMYGNRTFKINVDRIVGTECELNEDFAETKYPAYFNIFLMLLFFTALIILSILYALIGKHIFHRRKILFIANQINLPENDSVTKTQTAQFLCSEPYKNDDKTKTGLAETIRGYKSENLEISLGENGQGTKSYESKSNCCELKDKHTTANNFAKKQNKTVEITRVLFTITAVYFCSYLPHLALRTAALLNKNLLPNLSFVGMFAYQTFRWTFFINNMANPIIYGFYDRKFRREVGKLWRSCLETCFKQNQRRTYHLT</sequence>
<dbReference type="AlphaFoldDB" id="A0ABD3VB50"/>
<name>A0ABD3VB50_SINWO</name>